<dbReference type="PANTHER" id="PTHR44329">
    <property type="entry name" value="SERINE/THREONINE-PROTEIN KINASE TNNI3K-RELATED"/>
    <property type="match status" value="1"/>
</dbReference>
<dbReference type="InterPro" id="IPR051681">
    <property type="entry name" value="Ser/Thr_Kinases-Pseudokinases"/>
</dbReference>
<dbReference type="InterPro" id="IPR011009">
    <property type="entry name" value="Kinase-like_dom_sf"/>
</dbReference>
<dbReference type="InterPro" id="IPR020635">
    <property type="entry name" value="Tyr_kinase_cat_dom"/>
</dbReference>
<keyword evidence="2" id="KW-0808">Transferase</keyword>
<evidence type="ECO:0000259" key="1">
    <source>
        <dbReference type="PROSITE" id="PS50011"/>
    </source>
</evidence>
<dbReference type="GO" id="GO:0005524">
    <property type="term" value="F:ATP binding"/>
    <property type="evidence" value="ECO:0007669"/>
    <property type="project" value="InterPro"/>
</dbReference>
<organism evidence="2 3">
    <name type="scientific">Gigaspora rosea</name>
    <dbReference type="NCBI Taxonomy" id="44941"/>
    <lineage>
        <taxon>Eukaryota</taxon>
        <taxon>Fungi</taxon>
        <taxon>Fungi incertae sedis</taxon>
        <taxon>Mucoromycota</taxon>
        <taxon>Glomeromycotina</taxon>
        <taxon>Glomeromycetes</taxon>
        <taxon>Diversisporales</taxon>
        <taxon>Gigasporaceae</taxon>
        <taxon>Gigaspora</taxon>
    </lineage>
</organism>
<dbReference type="GO" id="GO:0004713">
    <property type="term" value="F:protein tyrosine kinase activity"/>
    <property type="evidence" value="ECO:0007669"/>
    <property type="project" value="InterPro"/>
</dbReference>
<keyword evidence="2" id="KW-0418">Kinase</keyword>
<evidence type="ECO:0000313" key="3">
    <source>
        <dbReference type="Proteomes" id="UP000266673"/>
    </source>
</evidence>
<sequence length="138" mass="15888">MDSYMQDSLLNAYVADLGLSISISNRAKHGVFGILPYIAPEVLNGKQFTTKSDIYSFSIIMWEILYGTTVSYIHKLNEIDLQLQICDSLRPPVNKEAPRCYVNLMKECWDKDPEKRPSAGKLCEIFKKWQDNEDIYLS</sequence>
<dbReference type="AlphaFoldDB" id="A0A397VU56"/>
<dbReference type="SUPFAM" id="SSF56112">
    <property type="entry name" value="Protein kinase-like (PK-like)"/>
    <property type="match status" value="1"/>
</dbReference>
<dbReference type="OrthoDB" id="2396177at2759"/>
<protein>
    <submittedName>
        <fullName evidence="2">Kinase-like domain-containing protein</fullName>
    </submittedName>
</protein>
<dbReference type="Gene3D" id="1.10.510.10">
    <property type="entry name" value="Transferase(Phosphotransferase) domain 1"/>
    <property type="match status" value="1"/>
</dbReference>
<dbReference type="GO" id="GO:0004674">
    <property type="term" value="F:protein serine/threonine kinase activity"/>
    <property type="evidence" value="ECO:0007669"/>
    <property type="project" value="TreeGrafter"/>
</dbReference>
<dbReference type="Proteomes" id="UP000266673">
    <property type="component" value="Unassembled WGS sequence"/>
</dbReference>
<proteinExistence type="predicted"/>
<feature type="domain" description="Protein kinase" evidence="1">
    <location>
        <begin position="1"/>
        <end position="137"/>
    </location>
</feature>
<dbReference type="Pfam" id="PF07714">
    <property type="entry name" value="PK_Tyr_Ser-Thr"/>
    <property type="match status" value="1"/>
</dbReference>
<dbReference type="PROSITE" id="PS50011">
    <property type="entry name" value="PROTEIN_KINASE_DOM"/>
    <property type="match status" value="1"/>
</dbReference>
<accession>A0A397VU56</accession>
<dbReference type="InterPro" id="IPR000719">
    <property type="entry name" value="Prot_kinase_dom"/>
</dbReference>
<dbReference type="EMBL" id="QKWP01000197">
    <property type="protein sequence ID" value="RIB24897.1"/>
    <property type="molecule type" value="Genomic_DNA"/>
</dbReference>
<dbReference type="InterPro" id="IPR001245">
    <property type="entry name" value="Ser-Thr/Tyr_kinase_cat_dom"/>
</dbReference>
<dbReference type="SMART" id="SM00219">
    <property type="entry name" value="TyrKc"/>
    <property type="match status" value="1"/>
</dbReference>
<reference evidence="2 3" key="1">
    <citation type="submission" date="2018-06" db="EMBL/GenBank/DDBJ databases">
        <title>Comparative genomics reveals the genomic features of Rhizophagus irregularis, R. cerebriforme, R. diaphanum and Gigaspora rosea, and their symbiotic lifestyle signature.</title>
        <authorList>
            <person name="Morin E."/>
            <person name="San Clemente H."/>
            <person name="Chen E.C.H."/>
            <person name="De La Providencia I."/>
            <person name="Hainaut M."/>
            <person name="Kuo A."/>
            <person name="Kohler A."/>
            <person name="Murat C."/>
            <person name="Tang N."/>
            <person name="Roy S."/>
            <person name="Loubradou J."/>
            <person name="Henrissat B."/>
            <person name="Grigoriev I.V."/>
            <person name="Corradi N."/>
            <person name="Roux C."/>
            <person name="Martin F.M."/>
        </authorList>
    </citation>
    <scope>NUCLEOTIDE SEQUENCE [LARGE SCALE GENOMIC DNA]</scope>
    <source>
        <strain evidence="2 3">DAOM 194757</strain>
    </source>
</reference>
<evidence type="ECO:0000313" key="2">
    <source>
        <dbReference type="EMBL" id="RIB24897.1"/>
    </source>
</evidence>
<comment type="caution">
    <text evidence="2">The sequence shown here is derived from an EMBL/GenBank/DDBJ whole genome shotgun (WGS) entry which is preliminary data.</text>
</comment>
<gene>
    <name evidence="2" type="ORF">C2G38_2167389</name>
</gene>
<keyword evidence="3" id="KW-1185">Reference proteome</keyword>
<dbReference type="STRING" id="44941.A0A397VU56"/>
<name>A0A397VU56_9GLOM</name>